<comment type="caution">
    <text evidence="13">The sequence shown here is derived from an EMBL/GenBank/DDBJ whole genome shotgun (WGS) entry which is preliminary data.</text>
</comment>
<dbReference type="InterPro" id="IPR013785">
    <property type="entry name" value="Aldolase_TIM"/>
</dbReference>
<dbReference type="GO" id="GO:0043365">
    <property type="term" value="F:[formate-C-acetyltransferase]-activating enzyme activity"/>
    <property type="evidence" value="ECO:0007669"/>
    <property type="project" value="InterPro"/>
</dbReference>
<evidence type="ECO:0000256" key="5">
    <source>
        <dbReference type="ARBA" id="ARBA00022485"/>
    </source>
</evidence>
<evidence type="ECO:0000256" key="10">
    <source>
        <dbReference type="ARBA" id="ARBA00023014"/>
    </source>
</evidence>
<dbReference type="PROSITE" id="PS01087">
    <property type="entry name" value="RADICAL_ACTIVATING"/>
    <property type="match status" value="1"/>
</dbReference>
<dbReference type="EMBL" id="VOGC01000009">
    <property type="protein sequence ID" value="MQN02297.1"/>
    <property type="molecule type" value="Genomic_DNA"/>
</dbReference>
<reference evidence="13" key="1">
    <citation type="journal article" date="2020" name="Appl. Environ. Microbiol.">
        <title>Medium-Chain Fatty Acid Synthesis by 'Candidatus Weimeria bifida' gen. nov., sp. nov., and 'Candidatus Pseudoramibacter fermentans' sp. nov.</title>
        <authorList>
            <person name="Scarborough M.J."/>
            <person name="Myers K.S."/>
            <person name="Donohue T.J."/>
            <person name="Noguera D.R."/>
        </authorList>
    </citation>
    <scope>NUCLEOTIDE SEQUENCE</scope>
    <source>
        <strain evidence="13">LCO1.1</strain>
    </source>
</reference>
<dbReference type="SFLD" id="SFLDG01066">
    <property type="entry name" value="organic_radical-activating_enz"/>
    <property type="match status" value="1"/>
</dbReference>
<dbReference type="InterPro" id="IPR007197">
    <property type="entry name" value="rSAM"/>
</dbReference>
<evidence type="ECO:0000256" key="3">
    <source>
        <dbReference type="ARBA" id="ARBA00009777"/>
    </source>
</evidence>
<dbReference type="GO" id="GO:0046872">
    <property type="term" value="F:metal ion binding"/>
    <property type="evidence" value="ECO:0007669"/>
    <property type="project" value="UniProtKB-KW"/>
</dbReference>
<organism evidence="13 14">
    <name type="scientific">Candidatus Weimeria bifida</name>
    <dbReference type="NCBI Taxonomy" id="2599074"/>
    <lineage>
        <taxon>Bacteria</taxon>
        <taxon>Bacillati</taxon>
        <taxon>Bacillota</taxon>
        <taxon>Clostridia</taxon>
        <taxon>Lachnospirales</taxon>
        <taxon>Lachnospiraceae</taxon>
        <taxon>Candidatus Weimeria</taxon>
    </lineage>
</organism>
<dbReference type="GO" id="GO:0004748">
    <property type="term" value="F:ribonucleoside-diphosphate reductase activity, thioredoxin disulfide as acceptor"/>
    <property type="evidence" value="ECO:0007669"/>
    <property type="project" value="TreeGrafter"/>
</dbReference>
<sequence>MNYGQIYYTDIANGPGCRTSLFVSGCTHHCKDCFNQETWDFLYGHEYTKDVEDKIIKSLVPEYIEGITLLGGEPMEVKNQRTLVSLCRRIRREVVHATIWIYSGYTWEELTDRENKRCHCEVTDEILSLTDVLVDGEFKEELKDISLHFRGSSNQRIIDVPATLKAGKIVLSDQM</sequence>
<dbReference type="Pfam" id="PF13353">
    <property type="entry name" value="Fer4_12"/>
    <property type="match status" value="1"/>
</dbReference>
<evidence type="ECO:0000256" key="7">
    <source>
        <dbReference type="ARBA" id="ARBA00022723"/>
    </source>
</evidence>
<keyword evidence="9" id="KW-0408">Iron</keyword>
<gene>
    <name evidence="13" type="primary">nrdG</name>
    <name evidence="13" type="ORF">FRC54_10500</name>
</gene>
<dbReference type="SUPFAM" id="SSF102114">
    <property type="entry name" value="Radical SAM enzymes"/>
    <property type="match status" value="1"/>
</dbReference>
<dbReference type="NCBIfam" id="TIGR02491">
    <property type="entry name" value="NrdG"/>
    <property type="match status" value="1"/>
</dbReference>
<comment type="similarity">
    <text evidence="3 12">Belongs to the organic radical-activating enzymes family.</text>
</comment>
<accession>A0A6N7J0Z5</accession>
<keyword evidence="5" id="KW-0004">4Fe-4S</keyword>
<dbReference type="InterPro" id="IPR034457">
    <property type="entry name" value="Organic_radical-activating"/>
</dbReference>
<keyword evidence="8 12" id="KW-0560">Oxidoreductase</keyword>
<dbReference type="InterPro" id="IPR012837">
    <property type="entry name" value="NrdG"/>
</dbReference>
<proteinExistence type="inferred from homology"/>
<dbReference type="AlphaFoldDB" id="A0A6N7J0Z5"/>
<dbReference type="SFLD" id="SFLDS00029">
    <property type="entry name" value="Radical_SAM"/>
    <property type="match status" value="1"/>
</dbReference>
<dbReference type="Proteomes" id="UP000460257">
    <property type="component" value="Unassembled WGS sequence"/>
</dbReference>
<dbReference type="SFLD" id="SFLDG01063">
    <property type="entry name" value="activating_enzymes__group_1"/>
    <property type="match status" value="1"/>
</dbReference>
<dbReference type="PIRSF" id="PIRSF000368">
    <property type="entry name" value="NrdG"/>
    <property type="match status" value="1"/>
</dbReference>
<dbReference type="InterPro" id="IPR001989">
    <property type="entry name" value="Radical_activat_CS"/>
</dbReference>
<dbReference type="Gene3D" id="3.20.20.70">
    <property type="entry name" value="Aldolase class I"/>
    <property type="match status" value="1"/>
</dbReference>
<dbReference type="PANTHER" id="PTHR30352:SF2">
    <property type="entry name" value="ANAEROBIC RIBONUCLEOSIDE-TRIPHOSPHATE REDUCTASE-ACTIVATING PROTEIN"/>
    <property type="match status" value="1"/>
</dbReference>
<dbReference type="InterPro" id="IPR058240">
    <property type="entry name" value="rSAM_sf"/>
</dbReference>
<protein>
    <recommendedName>
        <fullName evidence="4 12">Anaerobic ribonucleoside-triphosphate reductase-activating protein</fullName>
        <ecNumber evidence="12">1.97.1.-</ecNumber>
    </recommendedName>
</protein>
<keyword evidence="6" id="KW-0949">S-adenosyl-L-methionine</keyword>
<keyword evidence="7" id="KW-0479">Metal-binding</keyword>
<comment type="function">
    <text evidence="2 12">Activation of anaerobic ribonucleoside-triphosphate reductase under anaerobic conditions by generation of an organic free radical, using S-adenosylmethionine and reduced flavodoxin as cosubstrates to produce 5'-deoxy-adenosine.</text>
</comment>
<dbReference type="GO" id="GO:0051539">
    <property type="term" value="F:4 iron, 4 sulfur cluster binding"/>
    <property type="evidence" value="ECO:0007669"/>
    <property type="project" value="UniProtKB-KW"/>
</dbReference>
<dbReference type="PANTHER" id="PTHR30352">
    <property type="entry name" value="PYRUVATE FORMATE-LYASE-ACTIVATING ENZYME"/>
    <property type="match status" value="1"/>
</dbReference>
<name>A0A6N7J0Z5_9FIRM</name>
<comment type="catalytic activity">
    <reaction evidence="11">
        <text>glycyl-[protein] + reduced [flavodoxin] + S-adenosyl-L-methionine = glycin-2-yl radical-[protein] + semiquinone [flavodoxin] + 5'-deoxyadenosine + L-methionine + H(+)</text>
        <dbReference type="Rhea" id="RHEA:61976"/>
        <dbReference type="Rhea" id="RHEA-COMP:10622"/>
        <dbReference type="Rhea" id="RHEA-COMP:14480"/>
        <dbReference type="Rhea" id="RHEA-COMP:15993"/>
        <dbReference type="Rhea" id="RHEA-COMP:15994"/>
        <dbReference type="ChEBI" id="CHEBI:15378"/>
        <dbReference type="ChEBI" id="CHEBI:17319"/>
        <dbReference type="ChEBI" id="CHEBI:29947"/>
        <dbReference type="ChEBI" id="CHEBI:32722"/>
        <dbReference type="ChEBI" id="CHEBI:57618"/>
        <dbReference type="ChEBI" id="CHEBI:57844"/>
        <dbReference type="ChEBI" id="CHEBI:59789"/>
        <dbReference type="ChEBI" id="CHEBI:140311"/>
    </reaction>
</comment>
<evidence type="ECO:0000256" key="11">
    <source>
        <dbReference type="ARBA" id="ARBA00047365"/>
    </source>
</evidence>
<evidence type="ECO:0000313" key="13">
    <source>
        <dbReference type="EMBL" id="MQN02297.1"/>
    </source>
</evidence>
<evidence type="ECO:0000256" key="6">
    <source>
        <dbReference type="ARBA" id="ARBA00022691"/>
    </source>
</evidence>
<evidence type="ECO:0000256" key="1">
    <source>
        <dbReference type="ARBA" id="ARBA00001966"/>
    </source>
</evidence>
<dbReference type="EC" id="1.97.1.-" evidence="12"/>
<evidence type="ECO:0000313" key="14">
    <source>
        <dbReference type="Proteomes" id="UP000460257"/>
    </source>
</evidence>
<evidence type="ECO:0000256" key="8">
    <source>
        <dbReference type="ARBA" id="ARBA00023002"/>
    </source>
</evidence>
<evidence type="ECO:0000256" key="4">
    <source>
        <dbReference type="ARBA" id="ARBA00014281"/>
    </source>
</evidence>
<keyword evidence="10" id="KW-0411">Iron-sulfur</keyword>
<dbReference type="SFLD" id="SFLDF00299">
    <property type="entry name" value="anaerobic_ribonucleoside-triph"/>
    <property type="match status" value="1"/>
</dbReference>
<evidence type="ECO:0000256" key="12">
    <source>
        <dbReference type="PIRNR" id="PIRNR000368"/>
    </source>
</evidence>
<comment type="cofactor">
    <cofactor evidence="1">
        <name>[4Fe-4S] cluster</name>
        <dbReference type="ChEBI" id="CHEBI:49883"/>
    </cofactor>
</comment>
<keyword evidence="14" id="KW-1185">Reference proteome</keyword>
<evidence type="ECO:0000256" key="9">
    <source>
        <dbReference type="ARBA" id="ARBA00023004"/>
    </source>
</evidence>
<evidence type="ECO:0000256" key="2">
    <source>
        <dbReference type="ARBA" id="ARBA00003852"/>
    </source>
</evidence>